<accession>A0AAU9D6S0</accession>
<evidence type="ECO:0000313" key="4">
    <source>
        <dbReference type="Proteomes" id="UP001348817"/>
    </source>
</evidence>
<sequence length="372" mass="43348">MEYQLLIKKIYGRATPTEEAEFEQWYQESEDHRKYYHRLEKQTIGNQKPKQTDWLKAWKSFDSRNRKQTLFRRIRPWQAIAASILLFAWLVHSFNDKAFTTNANSDIAYVNVPDLDQAILTTESGQRFTLSEGSSFSNKRAKLAGITLAYSQKKGKGFNTLEVPKGNRFNLTLPDGTEVNLNASSKIKYPVEFNGDKREVQLLYGEAYFDVSPNHLNQGKAFIVTTMSQSVRVLGTEFNIRSYPEEEEIKTTLTEGRITWRNGNDLRNLVPNEQIQYSTNNNTFRINKDIDLSEVLAWKDDVLLYKNKPLTSITRDLERWHNVKFVFKDASKKDIRFTGRFKRDKNMTAILSVLEKTNEVRFRIKGQEVIVE</sequence>
<keyword evidence="3" id="KW-0614">Plasmid</keyword>
<feature type="domain" description="Protein FecR C-terminal" evidence="2">
    <location>
        <begin position="303"/>
        <end position="371"/>
    </location>
</feature>
<dbReference type="InterPro" id="IPR012373">
    <property type="entry name" value="Ferrdict_sens_TM"/>
</dbReference>
<dbReference type="InterPro" id="IPR032508">
    <property type="entry name" value="FecR_C"/>
</dbReference>
<dbReference type="RefSeq" id="WP_338396261.1">
    <property type="nucleotide sequence ID" value="NZ_AP025325.1"/>
</dbReference>
<dbReference type="PANTHER" id="PTHR30273:SF2">
    <property type="entry name" value="PROTEIN FECR"/>
    <property type="match status" value="1"/>
</dbReference>
<evidence type="ECO:0000259" key="2">
    <source>
        <dbReference type="Pfam" id="PF16344"/>
    </source>
</evidence>
<name>A0AAU9D6S0_9BACT</name>
<feature type="domain" description="FecR protein" evidence="1">
    <location>
        <begin position="160"/>
        <end position="258"/>
    </location>
</feature>
<dbReference type="Pfam" id="PF16344">
    <property type="entry name" value="FecR_C"/>
    <property type="match status" value="1"/>
</dbReference>
<dbReference type="Proteomes" id="UP001348817">
    <property type="component" value="Plasmid pFA11"/>
</dbReference>
<evidence type="ECO:0000259" key="1">
    <source>
        <dbReference type="Pfam" id="PF04773"/>
    </source>
</evidence>
<proteinExistence type="predicted"/>
<dbReference type="Gene3D" id="2.60.120.1440">
    <property type="match status" value="1"/>
</dbReference>
<dbReference type="GO" id="GO:0016989">
    <property type="term" value="F:sigma factor antagonist activity"/>
    <property type="evidence" value="ECO:0007669"/>
    <property type="project" value="TreeGrafter"/>
</dbReference>
<geneLocation type="plasmid" evidence="3 4">
    <name>pFA11</name>
</geneLocation>
<reference evidence="3 4" key="1">
    <citation type="submission" date="2021-12" db="EMBL/GenBank/DDBJ databases">
        <title>Genome sequencing of bacteria with rrn-lacking chromosome and rrn-plasmid.</title>
        <authorList>
            <person name="Anda M."/>
            <person name="Iwasaki W."/>
        </authorList>
    </citation>
    <scope>NUCLEOTIDE SEQUENCE [LARGE SCALE GENOMIC DNA]</scope>
    <source>
        <strain evidence="3 4">DSM 100852</strain>
        <plasmid evidence="3 4">pFA11</plasmid>
    </source>
</reference>
<keyword evidence="4" id="KW-1185">Reference proteome</keyword>
<dbReference type="PIRSF" id="PIRSF018266">
    <property type="entry name" value="FecR"/>
    <property type="match status" value="1"/>
</dbReference>
<dbReference type="InterPro" id="IPR006860">
    <property type="entry name" value="FecR"/>
</dbReference>
<dbReference type="EMBL" id="AP025325">
    <property type="protein sequence ID" value="BDD13087.1"/>
    <property type="molecule type" value="Genomic_DNA"/>
</dbReference>
<evidence type="ECO:0000313" key="3">
    <source>
        <dbReference type="EMBL" id="BDD13087.1"/>
    </source>
</evidence>
<dbReference type="Gene3D" id="3.55.50.30">
    <property type="match status" value="1"/>
</dbReference>
<organism evidence="3 4">
    <name type="scientific">Fulvitalea axinellae</name>
    <dbReference type="NCBI Taxonomy" id="1182444"/>
    <lineage>
        <taxon>Bacteria</taxon>
        <taxon>Pseudomonadati</taxon>
        <taxon>Bacteroidota</taxon>
        <taxon>Cytophagia</taxon>
        <taxon>Cytophagales</taxon>
        <taxon>Persicobacteraceae</taxon>
        <taxon>Fulvitalea</taxon>
    </lineage>
</organism>
<protein>
    <submittedName>
        <fullName evidence="3">Iron dicitrate transporter FecR</fullName>
    </submittedName>
</protein>
<dbReference type="PANTHER" id="PTHR30273">
    <property type="entry name" value="PERIPLASMIC SIGNAL SENSOR AND SIGMA FACTOR ACTIVATOR FECR-RELATED"/>
    <property type="match status" value="1"/>
</dbReference>
<gene>
    <name evidence="3" type="ORF">FUAX_55190</name>
</gene>
<dbReference type="Pfam" id="PF04773">
    <property type="entry name" value="FecR"/>
    <property type="match status" value="1"/>
</dbReference>
<dbReference type="KEGG" id="fax:FUAX_55190"/>
<dbReference type="AlphaFoldDB" id="A0AAU9D6S0"/>